<evidence type="ECO:0000256" key="1">
    <source>
        <dbReference type="ARBA" id="ARBA00022723"/>
    </source>
</evidence>
<dbReference type="PROSITE" id="PS01300">
    <property type="entry name" value="RECR"/>
    <property type="match status" value="1"/>
</dbReference>
<dbReference type="InterPro" id="IPR023627">
    <property type="entry name" value="Rcmb_RecR"/>
</dbReference>
<reference evidence="9 10" key="2">
    <citation type="journal article" date="2010" name="J. Bacteriol.">
        <title>Genome sequence of the polysaccharide-degrading, thermophilic anaerobe Spirochaeta thermophila DSM 6192.</title>
        <authorList>
            <person name="Angelov A."/>
            <person name="Liebl S."/>
            <person name="Ballschmiter M."/>
            <person name="Bomeke M."/>
            <person name="Lehmann R."/>
            <person name="Liesegang H."/>
            <person name="Daniel R."/>
            <person name="Liebl W."/>
        </authorList>
    </citation>
    <scope>NUCLEOTIDE SEQUENCE [LARGE SCALE GENOMIC DNA]</scope>
    <source>
        <strain evidence="10">ATCC 49972 / DSM 6192 / RI 19.B1</strain>
    </source>
</reference>
<protein>
    <recommendedName>
        <fullName evidence="7">Recombination protein RecR</fullName>
    </recommendedName>
</protein>
<reference key="1">
    <citation type="submission" date="2009-08" db="EMBL/GenBank/DDBJ databases">
        <title>The genome sequence of Spirochaeta thermophila DSM6192.</title>
        <authorList>
            <person name="Angelov A."/>
            <person name="Mientus M."/>
            <person name="Wittenberg S."/>
            <person name="Lehmann R."/>
            <person name="Liesegang H."/>
            <person name="Daniel R."/>
            <person name="Liebl W."/>
        </authorList>
    </citation>
    <scope>NUCLEOTIDE SEQUENCE</scope>
    <source>
        <strain>DSM 6192</strain>
    </source>
</reference>
<dbReference type="Gene3D" id="6.10.250.240">
    <property type="match status" value="1"/>
</dbReference>
<dbReference type="GO" id="GO:0006281">
    <property type="term" value="P:DNA repair"/>
    <property type="evidence" value="ECO:0007669"/>
    <property type="project" value="UniProtKB-UniRule"/>
</dbReference>
<dbReference type="NCBIfam" id="TIGR00615">
    <property type="entry name" value="recR"/>
    <property type="match status" value="1"/>
</dbReference>
<dbReference type="InterPro" id="IPR015967">
    <property type="entry name" value="Rcmb_RecR_Znf"/>
</dbReference>
<feature type="domain" description="Toprim" evidence="8">
    <location>
        <begin position="77"/>
        <end position="172"/>
    </location>
</feature>
<dbReference type="EMBL" id="CP001698">
    <property type="protein sequence ID" value="ADN03160.1"/>
    <property type="molecule type" value="Genomic_DNA"/>
</dbReference>
<evidence type="ECO:0000256" key="2">
    <source>
        <dbReference type="ARBA" id="ARBA00022763"/>
    </source>
</evidence>
<evidence type="ECO:0000256" key="5">
    <source>
        <dbReference type="ARBA" id="ARBA00023172"/>
    </source>
</evidence>
<keyword evidence="2 7" id="KW-0227">DNA damage</keyword>
<dbReference type="RefSeq" id="WP_013314998.1">
    <property type="nucleotide sequence ID" value="NC_014484.1"/>
</dbReference>
<gene>
    <name evidence="7 9" type="primary">recR</name>
    <name evidence="9" type="ordered locus">STHERM_c22330</name>
</gene>
<dbReference type="PaxDb" id="665571-STHERM_c22330"/>
<dbReference type="HAMAP" id="MF_00017">
    <property type="entry name" value="RecR"/>
    <property type="match status" value="1"/>
</dbReference>
<evidence type="ECO:0000256" key="6">
    <source>
        <dbReference type="ARBA" id="ARBA00023204"/>
    </source>
</evidence>
<dbReference type="Pfam" id="PF21175">
    <property type="entry name" value="RecR_C"/>
    <property type="match status" value="1"/>
</dbReference>
<evidence type="ECO:0000256" key="3">
    <source>
        <dbReference type="ARBA" id="ARBA00022771"/>
    </source>
</evidence>
<dbReference type="GO" id="GO:0008270">
    <property type="term" value="F:zinc ion binding"/>
    <property type="evidence" value="ECO:0007669"/>
    <property type="project" value="UniProtKB-KW"/>
</dbReference>
<organism evidence="9 10">
    <name type="scientific">Winmispira thermophila (strain ATCC 49972 / DSM 6192 / RI 19.B1)</name>
    <name type="common">Spirochaeta thermophila</name>
    <dbReference type="NCBI Taxonomy" id="665571"/>
    <lineage>
        <taxon>Bacteria</taxon>
        <taxon>Pseudomonadati</taxon>
        <taxon>Spirochaetota</taxon>
        <taxon>Spirochaetia</taxon>
        <taxon>Winmispirales</taxon>
        <taxon>Winmispiraceae</taxon>
        <taxon>Winmispira</taxon>
    </lineage>
</organism>
<proteinExistence type="inferred from homology"/>
<evidence type="ECO:0000256" key="7">
    <source>
        <dbReference type="HAMAP-Rule" id="MF_00017"/>
    </source>
</evidence>
<dbReference type="InterPro" id="IPR034137">
    <property type="entry name" value="TOPRIM_RecR"/>
</dbReference>
<sequence length="202" mass="22132">MNSLEVLIGHLSRLPGVGKKSASRIAHWLLKADRAFVQALGRLIMELPDRVKRCSRCGMYSDATLCEICSDPARDHGTICVVEQPSDVWAIEATHTYRGLYHVLHGAIAPLEGVRPEDLTIDALVRRLEREPVEEVIIATNPTVEGDTTALYLVRLLKDWGGKVSRLALGLPVGGDLEYADRVTLARALEGRQRISSGEGDG</sequence>
<dbReference type="Gene3D" id="3.40.1360.10">
    <property type="match status" value="1"/>
</dbReference>
<evidence type="ECO:0000313" key="9">
    <source>
        <dbReference type="EMBL" id="ADN03160.1"/>
    </source>
</evidence>
<dbReference type="Pfam" id="PF13662">
    <property type="entry name" value="Toprim_4"/>
    <property type="match status" value="1"/>
</dbReference>
<name>E0RRQ6_WINT6</name>
<keyword evidence="5 7" id="KW-0233">DNA recombination</keyword>
<dbReference type="PANTHER" id="PTHR30446">
    <property type="entry name" value="RECOMBINATION PROTEIN RECR"/>
    <property type="match status" value="1"/>
</dbReference>
<dbReference type="InterPro" id="IPR006171">
    <property type="entry name" value="TOPRIM_dom"/>
</dbReference>
<comment type="function">
    <text evidence="7">May play a role in DNA repair. It seems to be involved in an RecBC-independent recombinational process of DNA repair. It may act with RecF and RecO.</text>
</comment>
<dbReference type="InterPro" id="IPR000093">
    <property type="entry name" value="DNA_Rcmb_RecR"/>
</dbReference>
<dbReference type="eggNOG" id="COG0353">
    <property type="taxonomic scope" value="Bacteria"/>
</dbReference>
<keyword evidence="3 7" id="KW-0863">Zinc-finger</keyword>
<dbReference type="GO" id="GO:0006310">
    <property type="term" value="P:DNA recombination"/>
    <property type="evidence" value="ECO:0007669"/>
    <property type="project" value="UniProtKB-UniRule"/>
</dbReference>
<dbReference type="GO" id="GO:0003677">
    <property type="term" value="F:DNA binding"/>
    <property type="evidence" value="ECO:0007669"/>
    <property type="project" value="UniProtKB-UniRule"/>
</dbReference>
<dbReference type="SMART" id="SM00493">
    <property type="entry name" value="TOPRIM"/>
    <property type="match status" value="1"/>
</dbReference>
<dbReference type="HOGENOM" id="CLU_060739_1_0_12"/>
<comment type="similarity">
    <text evidence="7">Belongs to the RecR family.</text>
</comment>
<keyword evidence="4 7" id="KW-0862">Zinc</keyword>
<dbReference type="Gene3D" id="1.10.8.420">
    <property type="entry name" value="RecR Domain 1"/>
    <property type="match status" value="1"/>
</dbReference>
<dbReference type="Pfam" id="PF02132">
    <property type="entry name" value="RecR_ZnF"/>
    <property type="match status" value="1"/>
</dbReference>
<dbReference type="PANTHER" id="PTHR30446:SF0">
    <property type="entry name" value="RECOMBINATION PROTEIN RECR"/>
    <property type="match status" value="1"/>
</dbReference>
<keyword evidence="6 7" id="KW-0234">DNA repair</keyword>
<dbReference type="SUPFAM" id="SSF111304">
    <property type="entry name" value="Recombination protein RecR"/>
    <property type="match status" value="1"/>
</dbReference>
<dbReference type="AlphaFoldDB" id="E0RRQ6"/>
<dbReference type="CDD" id="cd01025">
    <property type="entry name" value="TOPRIM_recR"/>
    <property type="match status" value="1"/>
</dbReference>
<evidence type="ECO:0000256" key="4">
    <source>
        <dbReference type="ARBA" id="ARBA00022833"/>
    </source>
</evidence>
<dbReference type="KEGG" id="sta:STHERM_c22330"/>
<evidence type="ECO:0000259" key="8">
    <source>
        <dbReference type="PROSITE" id="PS50880"/>
    </source>
</evidence>
<dbReference type="PROSITE" id="PS50880">
    <property type="entry name" value="TOPRIM"/>
    <property type="match status" value="1"/>
</dbReference>
<evidence type="ECO:0000313" key="10">
    <source>
        <dbReference type="Proteomes" id="UP000001296"/>
    </source>
</evidence>
<dbReference type="Proteomes" id="UP000001296">
    <property type="component" value="Chromosome"/>
</dbReference>
<keyword evidence="1 7" id="KW-0479">Metal-binding</keyword>
<accession>E0RRQ6</accession>
<dbReference type="Pfam" id="PF21176">
    <property type="entry name" value="RecR_HhH"/>
    <property type="match status" value="1"/>
</dbReference>
<feature type="zinc finger region" description="C4-type" evidence="7">
    <location>
        <begin position="54"/>
        <end position="69"/>
    </location>
</feature>